<evidence type="ECO:0000313" key="3">
    <source>
        <dbReference type="Proteomes" id="UP000614490"/>
    </source>
</evidence>
<dbReference type="SUPFAM" id="SSF51905">
    <property type="entry name" value="FAD/NAD(P)-binding domain"/>
    <property type="match status" value="1"/>
</dbReference>
<dbReference type="PANTHER" id="PTHR13847:SF201">
    <property type="entry name" value="PUTATIBE OXIDOREDUCTASE"/>
    <property type="match status" value="1"/>
</dbReference>
<dbReference type="EMBL" id="JADZSC010000002">
    <property type="protein sequence ID" value="MBH0230375.1"/>
    <property type="molecule type" value="Genomic_DNA"/>
</dbReference>
<reference evidence="2 3" key="1">
    <citation type="journal article" date="2005" name="Int. J. Syst. Evol. Microbiol.">
        <title>Halobacillus yeomjeoni sp. nov., isolated from a marine solar saltern in Korea.</title>
        <authorList>
            <person name="Yoon J.H."/>
            <person name="Kang S.J."/>
            <person name="Lee C.H."/>
            <person name="Oh H.W."/>
            <person name="Oh T.K."/>
        </authorList>
    </citation>
    <scope>NUCLEOTIDE SEQUENCE [LARGE SCALE GENOMIC DNA]</scope>
    <source>
        <strain evidence="2 3">KCTC 3957</strain>
    </source>
</reference>
<feature type="domain" description="FAD dependent oxidoreductase" evidence="1">
    <location>
        <begin position="30"/>
        <end position="381"/>
    </location>
</feature>
<comment type="caution">
    <text evidence="2">The sequence shown here is derived from an EMBL/GenBank/DDBJ whole genome shotgun (WGS) entry which is preliminary data.</text>
</comment>
<sequence length="408" mass="46659">MDVQSGSYYWPSTFKDAPKYSPLDKDISCDVLIVGGGTAGAQSAYYLADTGLEVVVIEKEIIGLGSSATNTCLLQYSGDKMFTDLIHSFGDDYITRHLQLCQHAIDEIEKASQEIAFDADFTRRDTLYYVSEQKDLEALQKECHWLQERGAPVEWVSEKWIRNHYSFSRLGAIYSKNDAEMNPYVFTHGLLEYAHKRGVKVYEHTGMVGEHYENQQPVIRTNTGHSIHAKTVVYAAGYECMEIKTEKKARFESTYTMTTAPVDSFTGWYKQTLLWETARPYIYMRTTPDNRIIIGGLDEAIDDAEERDQKMIHKRDLLIKEVNARFPDITVEPEFFAAAFYGGMVDGLPMIGSYKEYPNSYFLLGYGDNGTVYNMLLSKIIRDSIVGENDDLSLYLPHRPMKMKKLYK</sequence>
<dbReference type="Gene3D" id="3.50.50.60">
    <property type="entry name" value="FAD/NAD(P)-binding domain"/>
    <property type="match status" value="1"/>
</dbReference>
<name>A0A931HV61_9BACI</name>
<dbReference type="Proteomes" id="UP000614490">
    <property type="component" value="Unassembled WGS sequence"/>
</dbReference>
<accession>A0A931HV61</accession>
<dbReference type="GO" id="GO:0005737">
    <property type="term" value="C:cytoplasm"/>
    <property type="evidence" value="ECO:0007669"/>
    <property type="project" value="TreeGrafter"/>
</dbReference>
<dbReference type="InterPro" id="IPR036188">
    <property type="entry name" value="FAD/NAD-bd_sf"/>
</dbReference>
<dbReference type="PANTHER" id="PTHR13847">
    <property type="entry name" value="SARCOSINE DEHYDROGENASE-RELATED"/>
    <property type="match status" value="1"/>
</dbReference>
<keyword evidence="3" id="KW-1185">Reference proteome</keyword>
<proteinExistence type="predicted"/>
<evidence type="ECO:0000259" key="1">
    <source>
        <dbReference type="Pfam" id="PF01266"/>
    </source>
</evidence>
<organism evidence="2 3">
    <name type="scientific">Halobacillus yeomjeoni</name>
    <dbReference type="NCBI Taxonomy" id="311194"/>
    <lineage>
        <taxon>Bacteria</taxon>
        <taxon>Bacillati</taxon>
        <taxon>Bacillota</taxon>
        <taxon>Bacilli</taxon>
        <taxon>Bacillales</taxon>
        <taxon>Bacillaceae</taxon>
        <taxon>Halobacillus</taxon>
    </lineage>
</organism>
<gene>
    <name evidence="2" type="ORF">H0267_09145</name>
</gene>
<evidence type="ECO:0000313" key="2">
    <source>
        <dbReference type="EMBL" id="MBH0230375.1"/>
    </source>
</evidence>
<dbReference type="Pfam" id="PF01266">
    <property type="entry name" value="DAO"/>
    <property type="match status" value="1"/>
</dbReference>
<dbReference type="InterPro" id="IPR006076">
    <property type="entry name" value="FAD-dep_OxRdtase"/>
</dbReference>
<dbReference type="AlphaFoldDB" id="A0A931HV61"/>
<dbReference type="RefSeq" id="WP_197317012.1">
    <property type="nucleotide sequence ID" value="NZ_JADZSC010000002.1"/>
</dbReference>
<dbReference type="Gene3D" id="3.30.9.10">
    <property type="entry name" value="D-Amino Acid Oxidase, subunit A, domain 2"/>
    <property type="match status" value="1"/>
</dbReference>
<protein>
    <submittedName>
        <fullName evidence="2">FAD-dependent oxidoreductase</fullName>
    </submittedName>
</protein>